<feature type="coiled-coil region" evidence="1">
    <location>
        <begin position="148"/>
        <end position="189"/>
    </location>
</feature>
<evidence type="ECO:0000313" key="3">
    <source>
        <dbReference type="EMBL" id="KAK7532088.1"/>
    </source>
</evidence>
<gene>
    <name evidence="3" type="ORF">J3D65DRAFT_670727</name>
</gene>
<evidence type="ECO:0000256" key="2">
    <source>
        <dbReference type="SAM" id="MobiDB-lite"/>
    </source>
</evidence>
<feature type="compositionally biased region" description="Polar residues" evidence="2">
    <location>
        <begin position="129"/>
        <end position="144"/>
    </location>
</feature>
<organism evidence="3 4">
    <name type="scientific">Phyllosticta citribraziliensis</name>
    <dbReference type="NCBI Taxonomy" id="989973"/>
    <lineage>
        <taxon>Eukaryota</taxon>
        <taxon>Fungi</taxon>
        <taxon>Dikarya</taxon>
        <taxon>Ascomycota</taxon>
        <taxon>Pezizomycotina</taxon>
        <taxon>Dothideomycetes</taxon>
        <taxon>Dothideomycetes incertae sedis</taxon>
        <taxon>Botryosphaeriales</taxon>
        <taxon>Phyllostictaceae</taxon>
        <taxon>Phyllosticta</taxon>
    </lineage>
</organism>
<reference evidence="3 4" key="1">
    <citation type="submission" date="2024-04" db="EMBL/GenBank/DDBJ databases">
        <title>Phyllosticta paracitricarpa is synonymous to the EU quarantine fungus P. citricarpa based on phylogenomic analyses.</title>
        <authorList>
            <consortium name="Lawrence Berkeley National Laboratory"/>
            <person name="Van ingen-buijs V.A."/>
            <person name="Van westerhoven A.C."/>
            <person name="Haridas S."/>
            <person name="Skiadas P."/>
            <person name="Martin F."/>
            <person name="Groenewald J.Z."/>
            <person name="Crous P.W."/>
            <person name="Seidl M.F."/>
        </authorList>
    </citation>
    <scope>NUCLEOTIDE SEQUENCE [LARGE SCALE GENOMIC DNA]</scope>
    <source>
        <strain evidence="3 4">CPC 17464</strain>
    </source>
</reference>
<accession>A0ABR1LA25</accession>
<protein>
    <submittedName>
        <fullName evidence="3">Uncharacterized protein</fullName>
    </submittedName>
</protein>
<evidence type="ECO:0000313" key="4">
    <source>
        <dbReference type="Proteomes" id="UP001360953"/>
    </source>
</evidence>
<name>A0ABR1LA25_9PEZI</name>
<keyword evidence="1" id="KW-0175">Coiled coil</keyword>
<keyword evidence="4" id="KW-1185">Reference proteome</keyword>
<sequence>METRHAPRPAPAKSSSGAGGRPPRKPDNNGRKGQGHYTEDGRIGKPVRPYIPNAGKCFHCGAKRDKDHNCNWRNCHEACQFCHARDHQGVECERCPNPGEHYGTIQRLVEAQKEAGVLKQSASAPHRPTSGQDLGNDSQMTPSGQDEIADLRRVVQDLQRRSDAQQERSDAQQVEIQALRDRVQELEARPRAGPEDIEWDSDEVDENLKRLGSENRAEKIGLRTEVLSLQS</sequence>
<comment type="caution">
    <text evidence="3">The sequence shown here is derived from an EMBL/GenBank/DDBJ whole genome shotgun (WGS) entry which is preliminary data.</text>
</comment>
<dbReference type="RefSeq" id="XP_066651756.1">
    <property type="nucleotide sequence ID" value="XM_066803322.1"/>
</dbReference>
<feature type="region of interest" description="Disordered" evidence="2">
    <location>
        <begin position="115"/>
        <end position="144"/>
    </location>
</feature>
<evidence type="ECO:0000256" key="1">
    <source>
        <dbReference type="SAM" id="Coils"/>
    </source>
</evidence>
<dbReference type="Proteomes" id="UP001360953">
    <property type="component" value="Unassembled WGS sequence"/>
</dbReference>
<proteinExistence type="predicted"/>
<dbReference type="EMBL" id="JBBPEH010000011">
    <property type="protein sequence ID" value="KAK7532088.1"/>
    <property type="molecule type" value="Genomic_DNA"/>
</dbReference>
<feature type="region of interest" description="Disordered" evidence="2">
    <location>
        <begin position="1"/>
        <end position="48"/>
    </location>
</feature>
<dbReference type="GeneID" id="92036228"/>